<evidence type="ECO:0000313" key="3">
    <source>
        <dbReference type="EMBL" id="KAL3816577.1"/>
    </source>
</evidence>
<evidence type="ECO:0000256" key="2">
    <source>
        <dbReference type="SAM" id="Phobius"/>
    </source>
</evidence>
<feature type="transmembrane region" description="Helical" evidence="2">
    <location>
        <begin position="106"/>
        <end position="125"/>
    </location>
</feature>
<keyword evidence="4" id="KW-1185">Reference proteome</keyword>
<feature type="region of interest" description="Disordered" evidence="1">
    <location>
        <begin position="232"/>
        <end position="265"/>
    </location>
</feature>
<reference evidence="3 4" key="1">
    <citation type="submission" date="2024-10" db="EMBL/GenBank/DDBJ databases">
        <title>Updated reference genomes for cyclostephanoid diatoms.</title>
        <authorList>
            <person name="Roberts W.R."/>
            <person name="Alverson A.J."/>
        </authorList>
    </citation>
    <scope>NUCLEOTIDE SEQUENCE [LARGE SCALE GENOMIC DNA]</scope>
    <source>
        <strain evidence="3 4">AJA228-03</strain>
    </source>
</reference>
<proteinExistence type="predicted"/>
<feature type="region of interest" description="Disordered" evidence="1">
    <location>
        <begin position="174"/>
        <end position="193"/>
    </location>
</feature>
<keyword evidence="2" id="KW-0812">Transmembrane</keyword>
<keyword evidence="2" id="KW-1133">Transmembrane helix</keyword>
<organism evidence="3 4">
    <name type="scientific">Cyclostephanos tholiformis</name>
    <dbReference type="NCBI Taxonomy" id="382380"/>
    <lineage>
        <taxon>Eukaryota</taxon>
        <taxon>Sar</taxon>
        <taxon>Stramenopiles</taxon>
        <taxon>Ochrophyta</taxon>
        <taxon>Bacillariophyta</taxon>
        <taxon>Coscinodiscophyceae</taxon>
        <taxon>Thalassiosirophycidae</taxon>
        <taxon>Stephanodiscales</taxon>
        <taxon>Stephanodiscaceae</taxon>
        <taxon>Cyclostephanos</taxon>
    </lineage>
</organism>
<feature type="region of interest" description="Disordered" evidence="1">
    <location>
        <begin position="311"/>
        <end position="332"/>
    </location>
</feature>
<dbReference type="AlphaFoldDB" id="A0ABD3RWL8"/>
<sequence>MNDTHDAPVFLDIIDRRRKSNPAIITRAEEGRIVSSIDGFITRILDVEQDQMVVEEVVDKPVVVDVESTHSYESVGDPAASDERTGSRSNPNVDEAAGRRRRKYQFVVIALIPLVAASALLGTFMSKEMGDTKVSESSAIERGTTSSPSSVIATEVGPSPAPKAMVGHLASTIEPSWIPPSSSSPSTPSLTPTSSSTACISSGPCHNYVICCSGICIKDENFDEMVCKEDAAKPDDDAKPDDSSISPSSSSPSTPSPTPTSSIMTMYPTATSTVSPTTCISSGSCDNNAICCSGICIKDHKFDEMICKEVAVKPGDAEKPENAAKPEHAPKE</sequence>
<name>A0ABD3RWL8_9STRA</name>
<comment type="caution">
    <text evidence="3">The sequence shown here is derived from an EMBL/GenBank/DDBJ whole genome shotgun (WGS) entry which is preliminary data.</text>
</comment>
<evidence type="ECO:0000313" key="4">
    <source>
        <dbReference type="Proteomes" id="UP001530377"/>
    </source>
</evidence>
<accession>A0ABD3RWL8</accession>
<feature type="compositionally biased region" description="Polar residues" evidence="1">
    <location>
        <begin position="135"/>
        <end position="152"/>
    </location>
</feature>
<gene>
    <name evidence="3" type="ORF">ACHAXA_003817</name>
</gene>
<feature type="compositionally biased region" description="Low complexity" evidence="1">
    <location>
        <begin position="243"/>
        <end position="263"/>
    </location>
</feature>
<feature type="compositionally biased region" description="Basic and acidic residues" evidence="1">
    <location>
        <begin position="232"/>
        <end position="242"/>
    </location>
</feature>
<feature type="region of interest" description="Disordered" evidence="1">
    <location>
        <begin position="69"/>
        <end position="97"/>
    </location>
</feature>
<feature type="region of interest" description="Disordered" evidence="1">
    <location>
        <begin position="131"/>
        <end position="153"/>
    </location>
</feature>
<evidence type="ECO:0000256" key="1">
    <source>
        <dbReference type="SAM" id="MobiDB-lite"/>
    </source>
</evidence>
<dbReference type="Proteomes" id="UP001530377">
    <property type="component" value="Unassembled WGS sequence"/>
</dbReference>
<dbReference type="EMBL" id="JALLPB020000142">
    <property type="protein sequence ID" value="KAL3816577.1"/>
    <property type="molecule type" value="Genomic_DNA"/>
</dbReference>
<keyword evidence="2" id="KW-0472">Membrane</keyword>
<protein>
    <submittedName>
        <fullName evidence="3">Uncharacterized protein</fullName>
    </submittedName>
</protein>